<dbReference type="Gene3D" id="2.60.40.1180">
    <property type="entry name" value="Golgi alpha-mannosidase II"/>
    <property type="match status" value="1"/>
</dbReference>
<dbReference type="SUPFAM" id="SSF51011">
    <property type="entry name" value="Glycosyl hydrolase domain"/>
    <property type="match status" value="1"/>
</dbReference>
<feature type="domain" description="Glycosyl hydrolase family 31 C-terminal" evidence="1">
    <location>
        <begin position="43"/>
        <end position="127"/>
    </location>
</feature>
<dbReference type="EMBL" id="JAHRIQ010046385">
    <property type="protein sequence ID" value="MEQ2235318.1"/>
    <property type="molecule type" value="Genomic_DNA"/>
</dbReference>
<evidence type="ECO:0000259" key="1">
    <source>
        <dbReference type="Pfam" id="PF21365"/>
    </source>
</evidence>
<proteinExistence type="predicted"/>
<dbReference type="Pfam" id="PF21365">
    <property type="entry name" value="Glyco_hydro_31_3rd"/>
    <property type="match status" value="1"/>
</dbReference>
<evidence type="ECO:0000313" key="2">
    <source>
        <dbReference type="EMBL" id="MEQ2235318.1"/>
    </source>
</evidence>
<accession>A0ABV0TTV3</accession>
<comment type="caution">
    <text evidence="2">The sequence shown here is derived from an EMBL/GenBank/DDBJ whole genome shotgun (WGS) entry which is preliminary data.</text>
</comment>
<dbReference type="InterPro" id="IPR048395">
    <property type="entry name" value="Glyco_hydro_31_C"/>
</dbReference>
<dbReference type="InterPro" id="IPR050985">
    <property type="entry name" value="Alpha-glycosidase_related"/>
</dbReference>
<name>A0ABV0TTV3_9TELE</name>
<reference evidence="2 3" key="1">
    <citation type="submission" date="2021-06" db="EMBL/GenBank/DDBJ databases">
        <authorList>
            <person name="Palmer J.M."/>
        </authorList>
    </citation>
    <scope>NUCLEOTIDE SEQUENCE [LARGE SCALE GENOMIC DNA]</scope>
    <source>
        <strain evidence="3">if_2019</strain>
        <tissue evidence="2">Muscle</tissue>
    </source>
</reference>
<dbReference type="Proteomes" id="UP001482620">
    <property type="component" value="Unassembled WGS sequence"/>
</dbReference>
<gene>
    <name evidence="2" type="ORF">ILYODFUR_001036</name>
</gene>
<dbReference type="InterPro" id="IPR013780">
    <property type="entry name" value="Glyco_hydro_b"/>
</dbReference>
<evidence type="ECO:0000313" key="3">
    <source>
        <dbReference type="Proteomes" id="UP001482620"/>
    </source>
</evidence>
<sequence>MFYHGNGVLKLQVLNLTRIYITKHQRDVVPLIEKYAEEWQLTGNPIYRPLWWLSPSDPVTFTTDDQFLIGDEVLVAPVLEKGAVQRDIYLPDGGFQWQDSRSEQVFDGGTFLQDYPVPLEEVAVFLRRS</sequence>
<dbReference type="PANTHER" id="PTHR43053">
    <property type="entry name" value="GLYCOSIDASE FAMILY 31"/>
    <property type="match status" value="1"/>
</dbReference>
<dbReference type="PANTHER" id="PTHR43053:SF6">
    <property type="entry name" value="SITS-BINDING PROTEIN"/>
    <property type="match status" value="1"/>
</dbReference>
<keyword evidence="3" id="KW-1185">Reference proteome</keyword>
<dbReference type="Gene3D" id="3.20.20.80">
    <property type="entry name" value="Glycosidases"/>
    <property type="match status" value="1"/>
</dbReference>
<organism evidence="2 3">
    <name type="scientific">Ilyodon furcidens</name>
    <name type="common">goldbreast splitfin</name>
    <dbReference type="NCBI Taxonomy" id="33524"/>
    <lineage>
        <taxon>Eukaryota</taxon>
        <taxon>Metazoa</taxon>
        <taxon>Chordata</taxon>
        <taxon>Craniata</taxon>
        <taxon>Vertebrata</taxon>
        <taxon>Euteleostomi</taxon>
        <taxon>Actinopterygii</taxon>
        <taxon>Neopterygii</taxon>
        <taxon>Teleostei</taxon>
        <taxon>Neoteleostei</taxon>
        <taxon>Acanthomorphata</taxon>
        <taxon>Ovalentaria</taxon>
        <taxon>Atherinomorphae</taxon>
        <taxon>Cyprinodontiformes</taxon>
        <taxon>Goodeidae</taxon>
        <taxon>Ilyodon</taxon>
    </lineage>
</organism>
<protein>
    <recommendedName>
        <fullName evidence="1">Glycosyl hydrolase family 31 C-terminal domain-containing protein</fullName>
    </recommendedName>
</protein>